<dbReference type="Gene3D" id="3.30.950.30">
    <property type="entry name" value="Schlafen, AAA domain"/>
    <property type="match status" value="1"/>
</dbReference>
<dbReference type="InterPro" id="IPR038461">
    <property type="entry name" value="Schlafen_AlbA_2_dom_sf"/>
</dbReference>
<protein>
    <submittedName>
        <fullName evidence="2">Predicted transcriptional regulator, contains HTH domain</fullName>
    </submittedName>
</protein>
<dbReference type="PROSITE" id="PS50987">
    <property type="entry name" value="HTH_ARSR_2"/>
    <property type="match status" value="1"/>
</dbReference>
<dbReference type="OrthoDB" id="1120869at2"/>
<dbReference type="Pfam" id="PF04326">
    <property type="entry name" value="SLFN_AlbA_2"/>
    <property type="match status" value="1"/>
</dbReference>
<dbReference type="Pfam" id="PF13749">
    <property type="entry name" value="HATPase_c_4"/>
    <property type="match status" value="1"/>
</dbReference>
<accession>A0A1I2EUS4</accession>
<evidence type="ECO:0000313" key="2">
    <source>
        <dbReference type="EMBL" id="SFE96198.1"/>
    </source>
</evidence>
<gene>
    <name evidence="2" type="ORF">SAMN05444380_12438</name>
</gene>
<dbReference type="eggNOG" id="COG2865">
    <property type="taxonomic scope" value="Bacteria"/>
</dbReference>
<keyword evidence="3" id="KW-1185">Reference proteome</keyword>
<dbReference type="Gene3D" id="1.10.10.10">
    <property type="entry name" value="Winged helix-like DNA-binding domain superfamily/Winged helix DNA-binding domain"/>
    <property type="match status" value="1"/>
</dbReference>
<organism evidence="2 3">
    <name type="scientific">Thermophagus xiamenensis</name>
    <dbReference type="NCBI Taxonomy" id="385682"/>
    <lineage>
        <taxon>Bacteria</taxon>
        <taxon>Pseudomonadati</taxon>
        <taxon>Bacteroidota</taxon>
        <taxon>Bacteroidia</taxon>
        <taxon>Marinilabiliales</taxon>
        <taxon>Marinilabiliaceae</taxon>
        <taxon>Thermophagus</taxon>
    </lineage>
</organism>
<name>A0A1I2EUS4_9BACT</name>
<sequence length="488" mass="56304">MKLKDLLSQPEGRRIEFKEQLPSKADLCKTVVAFANDAGGELYIGIKDNPRIITGLDENDLLKIEEQIINIIHDGCAPVILPEISFRRYQNKPVIVVKIFKGNNPPYYLKSKGIEKGTYIRIGSSSRLANREIIEELQRQSNNISFDALPIYNKEVKNLKWNDFKNQLKEIIGEKVNLTHLAKLNLIVNEQNRKFPNNALILLSSDDLKTQLFPNAKIECARFKGTVPGDFIDQKTIDVPLSFQAEEAYRFVLRHISKGSEYEGVFRKDRWEYPVVAIRELIRNAVIHRDYALKGMDIKIAIFDDKIEISSPGKLLPSIDFNDMEAGQSDIRNRTLAPVFKLLGIIEQWGNGLRLIHEELKRYPEIDFLWNEHGMMFRVSLIKKNFNAVPNSQSISDHYHQTPSDTVEYRRNTVGIPSEYRRILADCSEQEKTIILYILKNNKITSKSVENLINIKESRARELLRLMVSKNFIERHGKGKNTYYTLKA</sequence>
<dbReference type="AlphaFoldDB" id="A0A1I2EUS4"/>
<dbReference type="PANTHER" id="PTHR30595:SF6">
    <property type="entry name" value="SCHLAFEN ALBA-2 DOMAIN-CONTAINING PROTEIN"/>
    <property type="match status" value="1"/>
</dbReference>
<dbReference type="InterPro" id="IPR001845">
    <property type="entry name" value="HTH_ArsR_DNA-bd_dom"/>
</dbReference>
<dbReference type="InParanoid" id="A0A1I2EUS4"/>
<evidence type="ECO:0000259" key="1">
    <source>
        <dbReference type="PROSITE" id="PS50987"/>
    </source>
</evidence>
<dbReference type="InterPro" id="IPR038475">
    <property type="entry name" value="RecG_C_sf"/>
</dbReference>
<dbReference type="InterPro" id="IPR007421">
    <property type="entry name" value="Schlafen_AlbA_2_dom"/>
</dbReference>
<dbReference type="STRING" id="385682.SAMN05444380_12438"/>
<dbReference type="PANTHER" id="PTHR30595">
    <property type="entry name" value="GLPR-RELATED TRANSCRIPTIONAL REPRESSOR"/>
    <property type="match status" value="1"/>
</dbReference>
<dbReference type="Proteomes" id="UP000181976">
    <property type="component" value="Unassembled WGS sequence"/>
</dbReference>
<dbReference type="InterPro" id="IPR036390">
    <property type="entry name" value="WH_DNA-bd_sf"/>
</dbReference>
<reference evidence="2 3" key="1">
    <citation type="submission" date="2016-10" db="EMBL/GenBank/DDBJ databases">
        <authorList>
            <person name="de Groot N.N."/>
        </authorList>
    </citation>
    <scope>NUCLEOTIDE SEQUENCE [LARGE SCALE GENOMIC DNA]</scope>
    <source>
        <strain evidence="2 3">DSM 19012</strain>
    </source>
</reference>
<dbReference type="EMBL" id="FONA01000024">
    <property type="protein sequence ID" value="SFE96198.1"/>
    <property type="molecule type" value="Genomic_DNA"/>
</dbReference>
<evidence type="ECO:0000313" key="3">
    <source>
        <dbReference type="Proteomes" id="UP000181976"/>
    </source>
</evidence>
<dbReference type="RefSeq" id="WP_010527479.1">
    <property type="nucleotide sequence ID" value="NZ_AFSL01000048.1"/>
</dbReference>
<dbReference type="GO" id="GO:0003700">
    <property type="term" value="F:DNA-binding transcription factor activity"/>
    <property type="evidence" value="ECO:0007669"/>
    <property type="project" value="InterPro"/>
</dbReference>
<proteinExistence type="predicted"/>
<dbReference type="Gene3D" id="3.30.565.60">
    <property type="match status" value="1"/>
</dbReference>
<feature type="domain" description="HTH arsR-type" evidence="1">
    <location>
        <begin position="409"/>
        <end position="488"/>
    </location>
</feature>
<dbReference type="InterPro" id="IPR036388">
    <property type="entry name" value="WH-like_DNA-bd_sf"/>
</dbReference>
<dbReference type="SUPFAM" id="SSF46785">
    <property type="entry name" value="Winged helix' DNA-binding domain"/>
    <property type="match status" value="1"/>
</dbReference>